<feature type="compositionally biased region" description="Basic and acidic residues" evidence="1">
    <location>
        <begin position="161"/>
        <end position="177"/>
    </location>
</feature>
<keyword evidence="2" id="KW-0472">Membrane</keyword>
<evidence type="ECO:0000313" key="4">
    <source>
        <dbReference type="RefSeq" id="XP_015171631.1"/>
    </source>
</evidence>
<gene>
    <name evidence="4" type="primary">LOC107063952</name>
</gene>
<dbReference type="RefSeq" id="XP_015171631.1">
    <property type="nucleotide sequence ID" value="XM_015316145.1"/>
</dbReference>
<dbReference type="Proteomes" id="UP000694924">
    <property type="component" value="Unplaced"/>
</dbReference>
<feature type="transmembrane region" description="Helical" evidence="2">
    <location>
        <begin position="7"/>
        <end position="27"/>
    </location>
</feature>
<dbReference type="GeneID" id="107063952"/>
<keyword evidence="2" id="KW-1133">Transmembrane helix</keyword>
<feature type="region of interest" description="Disordered" evidence="1">
    <location>
        <begin position="152"/>
        <end position="178"/>
    </location>
</feature>
<keyword evidence="2" id="KW-0812">Transmembrane</keyword>
<feature type="compositionally biased region" description="Polar residues" evidence="1">
    <location>
        <begin position="522"/>
        <end position="534"/>
    </location>
</feature>
<reference evidence="4" key="1">
    <citation type="submission" date="2025-08" db="UniProtKB">
        <authorList>
            <consortium name="RefSeq"/>
        </authorList>
    </citation>
    <scope>IDENTIFICATION</scope>
    <source>
        <tissue evidence="4">Whole body</tissue>
    </source>
</reference>
<keyword evidence="3" id="KW-1185">Reference proteome</keyword>
<accession>A0ABM1HUJ4</accession>
<proteinExistence type="predicted"/>
<organism evidence="3 4">
    <name type="scientific">Polistes dominula</name>
    <name type="common">European paper wasp</name>
    <name type="synonym">Vespa dominula</name>
    <dbReference type="NCBI Taxonomy" id="743375"/>
    <lineage>
        <taxon>Eukaryota</taxon>
        <taxon>Metazoa</taxon>
        <taxon>Ecdysozoa</taxon>
        <taxon>Arthropoda</taxon>
        <taxon>Hexapoda</taxon>
        <taxon>Insecta</taxon>
        <taxon>Pterygota</taxon>
        <taxon>Neoptera</taxon>
        <taxon>Endopterygota</taxon>
        <taxon>Hymenoptera</taxon>
        <taxon>Apocrita</taxon>
        <taxon>Aculeata</taxon>
        <taxon>Vespoidea</taxon>
        <taxon>Vespidae</taxon>
        <taxon>Polistinae</taxon>
        <taxon>Polistini</taxon>
        <taxon>Polistes</taxon>
    </lineage>
</organism>
<protein>
    <submittedName>
        <fullName evidence="4">Neuropeptide-like 1 isoform X1</fullName>
    </submittedName>
</protein>
<name>A0ABM1HUJ4_POLDO</name>
<evidence type="ECO:0000256" key="2">
    <source>
        <dbReference type="SAM" id="Phobius"/>
    </source>
</evidence>
<feature type="region of interest" description="Disordered" evidence="1">
    <location>
        <begin position="515"/>
        <end position="534"/>
    </location>
</feature>
<evidence type="ECO:0000256" key="1">
    <source>
        <dbReference type="SAM" id="MobiDB-lite"/>
    </source>
</evidence>
<evidence type="ECO:0000313" key="3">
    <source>
        <dbReference type="Proteomes" id="UP000694924"/>
    </source>
</evidence>
<sequence length="572" mass="64872">MGFTKSYLVKLLLYIAIINAIYLPTVICQDEEDNNQCIPKKVFIALLRLPEASSNLAAYSRTARIIQDAKNHNDMAHLKALSTEENDDSEICIPGSLYLELFRDPAMRAHLMSIGKSSKLPEYPFGHSFEENIEEVEPLADTEKRSLATLAKNGDLPVSIQERKEESNNNDDEEKRSYASRFGTLTDEKLATLLQHITEDYGKNILEIIRQYTLPNGELDVEALIRHYPSEKRNVGSLARDFALPPTAGRRNIASLARDRSSLASSGKRNIGALARDRALPPMAGKRNVAALARTYMLPQSGKRDYLSEEMSPIERRYLGSLARSDGLPAFRGSYDEDKRNVASLAKNGDWPEYVKRAYAIPPYGMIVRTMNRHGRSLKEKPLDLYQLTRERHDDGNSGSLVDDRLDFLMRDSDDRRTKRQIDFSDEYPLPVMQNSNVLDYEEMIEALTGQYPNTEKRFMGAESAGLELPTDTSIPVGYLETFQPSKRHIGSLARQGLLPSIRAARFSRSPRYLVDRENSADGPTSNYSSNPTTWSLRPIYGSGPPRIRFLQSLCRYCHHGFRRYRSITDER</sequence>